<dbReference type="InterPro" id="IPR051257">
    <property type="entry name" value="Diverse_CBS-Domain"/>
</dbReference>
<dbReference type="SUPFAM" id="SSF54631">
    <property type="entry name" value="CBS-domain pair"/>
    <property type="match status" value="1"/>
</dbReference>
<gene>
    <name evidence="5" type="ORF">GCM10011492_15110</name>
</gene>
<dbReference type="SMART" id="SM00116">
    <property type="entry name" value="CBS"/>
    <property type="match status" value="2"/>
</dbReference>
<dbReference type="CDD" id="cd17788">
    <property type="entry name" value="CBS_pair_bac"/>
    <property type="match status" value="1"/>
</dbReference>
<evidence type="ECO:0000256" key="1">
    <source>
        <dbReference type="ARBA" id="ARBA00023122"/>
    </source>
</evidence>
<dbReference type="InterPro" id="IPR046342">
    <property type="entry name" value="CBS_dom_sf"/>
</dbReference>
<reference evidence="5" key="2">
    <citation type="submission" date="2020-09" db="EMBL/GenBank/DDBJ databases">
        <authorList>
            <person name="Sun Q."/>
            <person name="Zhou Y."/>
        </authorList>
    </citation>
    <scope>NUCLEOTIDE SEQUENCE</scope>
    <source>
        <strain evidence="5">CGMCC 1.15085</strain>
    </source>
</reference>
<dbReference type="Pfam" id="PF00571">
    <property type="entry name" value="CBS"/>
    <property type="match status" value="1"/>
</dbReference>
<evidence type="ECO:0000256" key="3">
    <source>
        <dbReference type="SAM" id="MobiDB-lite"/>
    </source>
</evidence>
<keyword evidence="1 2" id="KW-0129">CBS domain</keyword>
<evidence type="ECO:0000259" key="4">
    <source>
        <dbReference type="PROSITE" id="PS51371"/>
    </source>
</evidence>
<dbReference type="Proteomes" id="UP000636793">
    <property type="component" value="Unassembled WGS sequence"/>
</dbReference>
<dbReference type="Gene3D" id="3.10.580.10">
    <property type="entry name" value="CBS-domain"/>
    <property type="match status" value="1"/>
</dbReference>
<dbReference type="EMBL" id="BMHI01000002">
    <property type="protein sequence ID" value="GGB25937.1"/>
    <property type="molecule type" value="Genomic_DNA"/>
</dbReference>
<dbReference type="PROSITE" id="PS51371">
    <property type="entry name" value="CBS"/>
    <property type="match status" value="1"/>
</dbReference>
<feature type="compositionally biased region" description="Basic and acidic residues" evidence="3">
    <location>
        <begin position="78"/>
        <end position="91"/>
    </location>
</feature>
<comment type="caution">
    <text evidence="5">The sequence shown here is derived from an EMBL/GenBank/DDBJ whole genome shotgun (WGS) entry which is preliminary data.</text>
</comment>
<dbReference type="PANTHER" id="PTHR43080">
    <property type="entry name" value="CBS DOMAIN-CONTAINING PROTEIN CBSX3, MITOCHONDRIAL"/>
    <property type="match status" value="1"/>
</dbReference>
<protein>
    <recommendedName>
        <fullName evidence="4">CBS domain-containing protein</fullName>
    </recommendedName>
</protein>
<accession>A0A916WSP4</accession>
<organism evidence="5 6">
    <name type="scientific">Flexivirga endophytica</name>
    <dbReference type="NCBI Taxonomy" id="1849103"/>
    <lineage>
        <taxon>Bacteria</taxon>
        <taxon>Bacillati</taxon>
        <taxon>Actinomycetota</taxon>
        <taxon>Actinomycetes</taxon>
        <taxon>Micrococcales</taxon>
        <taxon>Dermacoccaceae</taxon>
        <taxon>Flexivirga</taxon>
    </lineage>
</organism>
<evidence type="ECO:0000313" key="5">
    <source>
        <dbReference type="EMBL" id="GGB25937.1"/>
    </source>
</evidence>
<sequence length="279" mass="29548">MTMTPRRCLQGVLLTGLVLAVVGMALGHGLVIAAGLVLVGLSAVEAPRRPGRQGAGDGGEHRADMGVSTDIANPAGRESWRSTDSDGRAEASRMMTDQTTGAVGLLTRTRGMTGTEVMQAGDIAAHVPTVTVADQVLRAVRLMAVSRIPGLIVVDDESRPVTVLPGSQVLRLMVPDSYQDDPALVRTVDESHADRFWFSEGNRAIADCLPGPLRPPVMVRKDATLLEVAALMARLRSPVIAVVEDDGSLYGAITLERLITSIAVNAGDDPMDQDRTRTP</sequence>
<dbReference type="InterPro" id="IPR000644">
    <property type="entry name" value="CBS_dom"/>
</dbReference>
<dbReference type="AlphaFoldDB" id="A0A916WSP4"/>
<feature type="domain" description="CBS" evidence="4">
    <location>
        <begin position="212"/>
        <end position="270"/>
    </location>
</feature>
<evidence type="ECO:0000313" key="6">
    <source>
        <dbReference type="Proteomes" id="UP000636793"/>
    </source>
</evidence>
<dbReference type="RefSeq" id="WP_229749555.1">
    <property type="nucleotide sequence ID" value="NZ_BMHI01000002.1"/>
</dbReference>
<name>A0A916WSP4_9MICO</name>
<dbReference type="PANTHER" id="PTHR43080:SF2">
    <property type="entry name" value="CBS DOMAIN-CONTAINING PROTEIN"/>
    <property type="match status" value="1"/>
</dbReference>
<feature type="region of interest" description="Disordered" evidence="3">
    <location>
        <begin position="47"/>
        <end position="94"/>
    </location>
</feature>
<evidence type="ECO:0000256" key="2">
    <source>
        <dbReference type="PROSITE-ProRule" id="PRU00703"/>
    </source>
</evidence>
<reference evidence="5" key="1">
    <citation type="journal article" date="2014" name="Int. J. Syst. Evol. Microbiol.">
        <title>Complete genome sequence of Corynebacterium casei LMG S-19264T (=DSM 44701T), isolated from a smear-ripened cheese.</title>
        <authorList>
            <consortium name="US DOE Joint Genome Institute (JGI-PGF)"/>
            <person name="Walter F."/>
            <person name="Albersmeier A."/>
            <person name="Kalinowski J."/>
            <person name="Ruckert C."/>
        </authorList>
    </citation>
    <scope>NUCLEOTIDE SEQUENCE</scope>
    <source>
        <strain evidence="5">CGMCC 1.15085</strain>
    </source>
</reference>
<keyword evidence="6" id="KW-1185">Reference proteome</keyword>
<proteinExistence type="predicted"/>